<dbReference type="InterPro" id="IPR019027">
    <property type="entry name" value="Pilus_biogenesis_CpaD-related"/>
</dbReference>
<gene>
    <name evidence="3" type="ORF">COC42_02610</name>
</gene>
<dbReference type="PROSITE" id="PS51257">
    <property type="entry name" value="PROKAR_LIPOPROTEIN"/>
    <property type="match status" value="1"/>
</dbReference>
<feature type="region of interest" description="Disordered" evidence="1">
    <location>
        <begin position="173"/>
        <end position="214"/>
    </location>
</feature>
<proteinExistence type="predicted"/>
<protein>
    <submittedName>
        <fullName evidence="3">Pilus assembly protein CpaD</fullName>
    </submittedName>
</protein>
<evidence type="ECO:0000256" key="1">
    <source>
        <dbReference type="SAM" id="MobiDB-lite"/>
    </source>
</evidence>
<evidence type="ECO:0000313" key="4">
    <source>
        <dbReference type="Proteomes" id="UP000218366"/>
    </source>
</evidence>
<dbReference type="AlphaFoldDB" id="A0A2A4B5T9"/>
<evidence type="ECO:0000313" key="3">
    <source>
        <dbReference type="EMBL" id="PCD03312.1"/>
    </source>
</evidence>
<evidence type="ECO:0000256" key="2">
    <source>
        <dbReference type="SAM" id="SignalP"/>
    </source>
</evidence>
<dbReference type="OrthoDB" id="9802674at2"/>
<organism evidence="3 4">
    <name type="scientific">Sphingomonas spermidinifaciens</name>
    <dbReference type="NCBI Taxonomy" id="1141889"/>
    <lineage>
        <taxon>Bacteria</taxon>
        <taxon>Pseudomonadati</taxon>
        <taxon>Pseudomonadota</taxon>
        <taxon>Alphaproteobacteria</taxon>
        <taxon>Sphingomonadales</taxon>
        <taxon>Sphingomonadaceae</taxon>
        <taxon>Sphingomonas</taxon>
    </lineage>
</organism>
<sequence length="214" mass="21928">MRDMRLSTAALVLSATFLAGCGGTQNRSVNSVHQPVVSRADYTLDLSAGPGGLATGEQQRLAGWLAALGTRYGDRLTVDDGGNGDTATRGDIAAVAGRYGLLLGDSAPVTPGAVEPGIVRVVVSRMSAAVPGCPDQSRTYQPNFGAHTSSDFGCGINRNLAAMIAQPEDLVRGRSTDGVTDPMTASKPIDALRKSPTAVGQALQATRTSNSGAQ</sequence>
<keyword evidence="4" id="KW-1185">Reference proteome</keyword>
<dbReference type="Pfam" id="PF09476">
    <property type="entry name" value="Pilus_CpaD"/>
    <property type="match status" value="1"/>
</dbReference>
<accession>A0A2A4B5T9</accession>
<feature type="signal peptide" evidence="2">
    <location>
        <begin position="1"/>
        <end position="19"/>
    </location>
</feature>
<feature type="chain" id="PRO_5012359027" evidence="2">
    <location>
        <begin position="20"/>
        <end position="214"/>
    </location>
</feature>
<dbReference type="EMBL" id="NWMW01000001">
    <property type="protein sequence ID" value="PCD03312.1"/>
    <property type="molecule type" value="Genomic_DNA"/>
</dbReference>
<feature type="compositionally biased region" description="Polar residues" evidence="1">
    <location>
        <begin position="203"/>
        <end position="214"/>
    </location>
</feature>
<reference evidence="3 4" key="1">
    <citation type="submission" date="2017-09" db="EMBL/GenBank/DDBJ databases">
        <title>Sphingomonas spermidinifaciens 9NM-10, whole genome shotgun sequence.</title>
        <authorList>
            <person name="Feng G."/>
            <person name="Zhu H."/>
        </authorList>
    </citation>
    <scope>NUCLEOTIDE SEQUENCE [LARGE SCALE GENOMIC DNA]</scope>
    <source>
        <strain evidence="3 4">9NM-10</strain>
    </source>
</reference>
<dbReference type="Proteomes" id="UP000218366">
    <property type="component" value="Unassembled WGS sequence"/>
</dbReference>
<name>A0A2A4B5T9_9SPHN</name>
<keyword evidence="2" id="KW-0732">Signal</keyword>
<comment type="caution">
    <text evidence="3">The sequence shown here is derived from an EMBL/GenBank/DDBJ whole genome shotgun (WGS) entry which is preliminary data.</text>
</comment>